<keyword evidence="1" id="KW-1133">Transmembrane helix</keyword>
<dbReference type="CDD" id="cd16935">
    <property type="entry name" value="HATPase_AgrC-ComD-like"/>
    <property type="match status" value="1"/>
</dbReference>
<dbReference type="PANTHER" id="PTHR40448:SF1">
    <property type="entry name" value="TWO-COMPONENT SENSOR HISTIDINE KINASE"/>
    <property type="match status" value="1"/>
</dbReference>
<dbReference type="GO" id="GO:0042802">
    <property type="term" value="F:identical protein binding"/>
    <property type="evidence" value="ECO:0007669"/>
    <property type="project" value="TreeGrafter"/>
</dbReference>
<evidence type="ECO:0000313" key="3">
    <source>
        <dbReference type="EMBL" id="CCZ67745.1"/>
    </source>
</evidence>
<dbReference type="Proteomes" id="UP000018114">
    <property type="component" value="Unassembled WGS sequence"/>
</dbReference>
<name>R5TPZ6_MEDGN</name>
<protein>
    <recommendedName>
        <fullName evidence="2">Sensor histidine kinase NatK-like C-terminal domain-containing protein</fullName>
    </recommendedName>
</protein>
<keyword evidence="1" id="KW-0812">Transmembrane</keyword>
<dbReference type="InterPro" id="IPR036890">
    <property type="entry name" value="HATPase_C_sf"/>
</dbReference>
<feature type="transmembrane region" description="Helical" evidence="1">
    <location>
        <begin position="29"/>
        <end position="49"/>
    </location>
</feature>
<feature type="domain" description="Sensor histidine kinase NatK-like C-terminal" evidence="2">
    <location>
        <begin position="317"/>
        <end position="418"/>
    </location>
</feature>
<comment type="caution">
    <text evidence="3">The sequence shown here is derived from an EMBL/GenBank/DDBJ whole genome shotgun (WGS) entry which is preliminary data.</text>
</comment>
<reference evidence="3" key="1">
    <citation type="submission" date="2012-11" db="EMBL/GenBank/DDBJ databases">
        <title>Dependencies among metagenomic species, viruses, plasmids and units of genetic variation.</title>
        <authorList>
            <person name="Nielsen H.B."/>
            <person name="Almeida M."/>
            <person name="Juncker A.S."/>
            <person name="Rasmussen S."/>
            <person name="Li J."/>
            <person name="Sunagawa S."/>
            <person name="Plichta D."/>
            <person name="Gautier L."/>
            <person name="Le Chatelier E."/>
            <person name="Peletier E."/>
            <person name="Bonde I."/>
            <person name="Nielsen T."/>
            <person name="Manichanh C."/>
            <person name="Arumugam M."/>
            <person name="Batto J."/>
            <person name="Santos M.B.Q.D."/>
            <person name="Blom N."/>
            <person name="Borruel N."/>
            <person name="Burgdorf K.S."/>
            <person name="Boumezbeur F."/>
            <person name="Casellas F."/>
            <person name="Dore J."/>
            <person name="Guarner F."/>
            <person name="Hansen T."/>
            <person name="Hildebrand F."/>
            <person name="Kaas R.S."/>
            <person name="Kennedy S."/>
            <person name="Kristiansen K."/>
            <person name="Kultima J.R."/>
            <person name="Leonard P."/>
            <person name="Levenez F."/>
            <person name="Lund O."/>
            <person name="Moumen B."/>
            <person name="Le Paslier D."/>
            <person name="Pons N."/>
            <person name="Pedersen O."/>
            <person name="Prifti E."/>
            <person name="Qin J."/>
            <person name="Raes J."/>
            <person name="Tap J."/>
            <person name="Tims S."/>
            <person name="Ussery D.W."/>
            <person name="Yamada T."/>
            <person name="MetaHit consortium"/>
            <person name="Renault P."/>
            <person name="Sicheritz-Ponten T."/>
            <person name="Bork P."/>
            <person name="Wang J."/>
            <person name="Brunak S."/>
            <person name="Ehrlich S.D."/>
        </authorList>
    </citation>
    <scope>NUCLEOTIDE SEQUENCE [LARGE SCALE GENOMIC DNA]</scope>
</reference>
<dbReference type="PANTHER" id="PTHR40448">
    <property type="entry name" value="TWO-COMPONENT SENSOR HISTIDINE KINASE"/>
    <property type="match status" value="1"/>
</dbReference>
<feature type="transmembrane region" description="Helical" evidence="1">
    <location>
        <begin position="154"/>
        <end position="173"/>
    </location>
</feature>
<accession>R5TPZ6</accession>
<proteinExistence type="predicted"/>
<evidence type="ECO:0000256" key="1">
    <source>
        <dbReference type="SAM" id="Phobius"/>
    </source>
</evidence>
<feature type="transmembrane region" description="Helical" evidence="1">
    <location>
        <begin position="55"/>
        <end position="72"/>
    </location>
</feature>
<gene>
    <name evidence="3" type="ORF">BN481_00573</name>
</gene>
<organism evidence="3">
    <name type="scientific">Mediterraneibacter gnavus CAG:126</name>
    <dbReference type="NCBI Taxonomy" id="1263106"/>
    <lineage>
        <taxon>Bacteria</taxon>
        <taxon>Bacillati</taxon>
        <taxon>Bacillota</taxon>
        <taxon>Clostridia</taxon>
        <taxon>Lachnospirales</taxon>
        <taxon>Lachnospiraceae</taxon>
        <taxon>Mediterraneibacter</taxon>
    </lineage>
</organism>
<feature type="transmembrane region" description="Helical" evidence="1">
    <location>
        <begin position="188"/>
        <end position="206"/>
    </location>
</feature>
<sequence>MNGVLSCVGDLAIFYWFNQRYKMKKRKEVRIVLSFLIILGVLLTENYFNINNLSLLVWINFGFYTLTFYLVYEEKSKVVWLRGISMLVGVMISEILITLVTMLLTAQYELEIVLEATHIRWWVLYISAKGCECVVLNIINKITEYTDKKEVRKIVVWNVVFLGAVLGCFYLYLRNIISSNGDIYTEQVFWVQLVILGVILFAYLNIMNNYYYMNNKKIELENFLNALKREAKYYEQTNALHEEIRKIKHDMKNFLILAENSDKRYLKDIDEYFDKFNNYVNSGNRILDLLIMNKAKICQEKNIEFKYQLSTQNLGNLNALDIISIFGNILDNAIEACEKNEKREIYFKIWEANGFVFIKEENPMAEILMKQSKFITTKHDRDLHGLGLTCVEEAIKHYDGICKFFIQDGKFHVTLSIPIGNMSN</sequence>
<dbReference type="Pfam" id="PF14501">
    <property type="entry name" value="HATPase_c_5"/>
    <property type="match status" value="1"/>
</dbReference>
<feature type="transmembrane region" description="Helical" evidence="1">
    <location>
        <begin position="119"/>
        <end position="142"/>
    </location>
</feature>
<dbReference type="AlphaFoldDB" id="R5TPZ6"/>
<dbReference type="InterPro" id="IPR032834">
    <property type="entry name" value="NatK-like_C"/>
</dbReference>
<dbReference type="SUPFAM" id="SSF55874">
    <property type="entry name" value="ATPase domain of HSP90 chaperone/DNA topoisomerase II/histidine kinase"/>
    <property type="match status" value="1"/>
</dbReference>
<keyword evidence="1" id="KW-0472">Membrane</keyword>
<dbReference type="EMBL" id="CBAL010000094">
    <property type="protein sequence ID" value="CCZ67745.1"/>
    <property type="molecule type" value="Genomic_DNA"/>
</dbReference>
<dbReference type="Gene3D" id="3.30.565.10">
    <property type="entry name" value="Histidine kinase-like ATPase, C-terminal domain"/>
    <property type="match status" value="1"/>
</dbReference>
<evidence type="ECO:0000259" key="2">
    <source>
        <dbReference type="Pfam" id="PF14501"/>
    </source>
</evidence>
<feature type="transmembrane region" description="Helical" evidence="1">
    <location>
        <begin position="84"/>
        <end position="107"/>
    </location>
</feature>